<dbReference type="EC" id="3.5.99.2" evidence="3"/>
<comment type="similarity">
    <text evidence="7">Belongs to the thiaminase-2 family.</text>
</comment>
<evidence type="ECO:0000256" key="9">
    <source>
        <dbReference type="ARBA" id="ARBA00079571"/>
    </source>
</evidence>
<dbReference type="CDD" id="cd19357">
    <property type="entry name" value="TenA_E_At3g16990-like"/>
    <property type="match status" value="1"/>
</dbReference>
<sequence length="234" mass="26341">MDGEGAAGAGGGAGFIAVWLQRHREKYVCATRHRFVLSIREGSVDLSSFRRWLGQDYIFVREFVPFVASVLLKGWKESDSEMDVEVILGGMASLHDELSWFKKEASKWDVQLAAIVPQRANRDYCSFLHGMTDSEVDYTTAIVAFWAIETVYQESFALCLEDGSSTPAELLGTCERWGNAGFGQYCQSLRDIAERCLQNASADVLRKAEEAFTQVLEHEVNFWNMSNHDMVKIS</sequence>
<evidence type="ECO:0000256" key="12">
    <source>
        <dbReference type="PIRSR" id="PIRSR003170-2"/>
    </source>
</evidence>
<evidence type="ECO:0000256" key="10">
    <source>
        <dbReference type="ARBA" id="ARBA00082825"/>
    </source>
</evidence>
<evidence type="ECO:0000256" key="2">
    <source>
        <dbReference type="ARBA" id="ARBA00004948"/>
    </source>
</evidence>
<comment type="catalytic activity">
    <reaction evidence="1">
        <text>4-amino-5-aminomethyl-2-methylpyrimidine + H2O = 4-amino-5-hydroxymethyl-2-methylpyrimidine + NH4(+)</text>
        <dbReference type="Rhea" id="RHEA:31799"/>
        <dbReference type="ChEBI" id="CHEBI:15377"/>
        <dbReference type="ChEBI" id="CHEBI:16892"/>
        <dbReference type="ChEBI" id="CHEBI:28938"/>
        <dbReference type="ChEBI" id="CHEBI:63416"/>
        <dbReference type="EC" id="3.5.99.2"/>
    </reaction>
</comment>
<evidence type="ECO:0000256" key="8">
    <source>
        <dbReference type="ARBA" id="ARBA00077314"/>
    </source>
</evidence>
<evidence type="ECO:0000256" key="7">
    <source>
        <dbReference type="ARBA" id="ARBA00060919"/>
    </source>
</evidence>
<dbReference type="Gene3D" id="1.20.910.10">
    <property type="entry name" value="Heme oxygenase-like"/>
    <property type="match status" value="1"/>
</dbReference>
<dbReference type="GO" id="GO:0050334">
    <property type="term" value="F:thiaminase activity"/>
    <property type="evidence" value="ECO:0007669"/>
    <property type="project" value="UniProtKB-EC"/>
</dbReference>
<comment type="caution">
    <text evidence="14">The sequence shown here is derived from an EMBL/GenBank/DDBJ whole genome shotgun (WGS) entry which is preliminary data.</text>
</comment>
<dbReference type="InterPro" id="IPR050967">
    <property type="entry name" value="Thiamine_Salvage_TenA"/>
</dbReference>
<dbReference type="PANTHER" id="PTHR43198:SF5">
    <property type="entry name" value="BIFUNCTIONAL TENA-E PROTEIN"/>
    <property type="match status" value="1"/>
</dbReference>
<dbReference type="PIRSF" id="PIRSF003170">
    <property type="entry name" value="Pet18p"/>
    <property type="match status" value="1"/>
</dbReference>
<evidence type="ECO:0000256" key="5">
    <source>
        <dbReference type="ARBA" id="ARBA00022977"/>
    </source>
</evidence>
<dbReference type="Proteomes" id="UP000652761">
    <property type="component" value="Unassembled WGS sequence"/>
</dbReference>
<feature type="domain" description="Thiaminase-2/PQQC" evidence="13">
    <location>
        <begin position="21"/>
        <end position="226"/>
    </location>
</feature>
<feature type="binding site" evidence="12">
    <location>
        <position position="56"/>
    </location>
    <ligand>
        <name>substrate</name>
    </ligand>
</feature>
<comment type="pathway">
    <text evidence="2">Cofactor biosynthesis; thiamine diphosphate biosynthesis.</text>
</comment>
<accession>A0A843V8W2</accession>
<dbReference type="InterPro" id="IPR004305">
    <property type="entry name" value="Thiaminase-2/PQQC"/>
</dbReference>
<organism evidence="14 15">
    <name type="scientific">Colocasia esculenta</name>
    <name type="common">Wild taro</name>
    <name type="synonym">Arum esculentum</name>
    <dbReference type="NCBI Taxonomy" id="4460"/>
    <lineage>
        <taxon>Eukaryota</taxon>
        <taxon>Viridiplantae</taxon>
        <taxon>Streptophyta</taxon>
        <taxon>Embryophyta</taxon>
        <taxon>Tracheophyta</taxon>
        <taxon>Spermatophyta</taxon>
        <taxon>Magnoliopsida</taxon>
        <taxon>Liliopsida</taxon>
        <taxon>Araceae</taxon>
        <taxon>Aroideae</taxon>
        <taxon>Colocasieae</taxon>
        <taxon>Colocasia</taxon>
    </lineage>
</organism>
<keyword evidence="5" id="KW-0784">Thiamine biosynthesis</keyword>
<dbReference type="InterPro" id="IPR026285">
    <property type="entry name" value="TenA_E"/>
</dbReference>
<dbReference type="GO" id="GO:0009228">
    <property type="term" value="P:thiamine biosynthetic process"/>
    <property type="evidence" value="ECO:0007669"/>
    <property type="project" value="UniProtKB-KW"/>
</dbReference>
<keyword evidence="15" id="KW-1185">Reference proteome</keyword>
<evidence type="ECO:0000256" key="1">
    <source>
        <dbReference type="ARBA" id="ARBA00001881"/>
    </source>
</evidence>
<dbReference type="PANTHER" id="PTHR43198">
    <property type="entry name" value="BIFUNCTIONAL TH2 PROTEIN"/>
    <property type="match status" value="1"/>
</dbReference>
<evidence type="ECO:0000256" key="4">
    <source>
        <dbReference type="ARBA" id="ARBA00022801"/>
    </source>
</evidence>
<dbReference type="OrthoDB" id="37730at2759"/>
<keyword evidence="4" id="KW-0378">Hydrolase</keyword>
<feature type="active site" description="Proton donor" evidence="11">
    <location>
        <position position="219"/>
    </location>
</feature>
<feature type="binding site" evidence="12">
    <location>
        <position position="97"/>
    </location>
    <ligand>
        <name>substrate</name>
    </ligand>
</feature>
<evidence type="ECO:0000256" key="11">
    <source>
        <dbReference type="PIRSR" id="PIRSR003170-1"/>
    </source>
</evidence>
<dbReference type="AlphaFoldDB" id="A0A843V8W2"/>
<dbReference type="GO" id="GO:0005829">
    <property type="term" value="C:cytosol"/>
    <property type="evidence" value="ECO:0007669"/>
    <property type="project" value="TreeGrafter"/>
</dbReference>
<evidence type="ECO:0000256" key="3">
    <source>
        <dbReference type="ARBA" id="ARBA00012684"/>
    </source>
</evidence>
<evidence type="ECO:0000256" key="6">
    <source>
        <dbReference type="ARBA" id="ARBA00023157"/>
    </source>
</evidence>
<dbReference type="InterPro" id="IPR016084">
    <property type="entry name" value="Haem_Oase-like_multi-hlx"/>
</dbReference>
<name>A0A843V8W2_COLES</name>
<dbReference type="Pfam" id="PF03070">
    <property type="entry name" value="TENA_THI-4"/>
    <property type="match status" value="1"/>
</dbReference>
<evidence type="ECO:0000259" key="13">
    <source>
        <dbReference type="Pfam" id="PF03070"/>
    </source>
</evidence>
<keyword evidence="6" id="KW-1015">Disulfide bond</keyword>
<evidence type="ECO:0000313" key="15">
    <source>
        <dbReference type="Proteomes" id="UP000652761"/>
    </source>
</evidence>
<dbReference type="FunFam" id="1.20.910.10:FF:000007">
    <property type="entry name" value="Bifunctional TENA-E protein"/>
    <property type="match status" value="1"/>
</dbReference>
<evidence type="ECO:0000313" key="14">
    <source>
        <dbReference type="EMBL" id="MQL91656.1"/>
    </source>
</evidence>
<protein>
    <recommendedName>
        <fullName evidence="3">aminopyrimidine aminohydrolase</fullName>
        <ecNumber evidence="3">3.5.99.2</ecNumber>
    </recommendedName>
    <alternativeName>
        <fullName evidence="9">Aminopyrimidine aminohydrolase</fullName>
    </alternativeName>
    <alternativeName>
        <fullName evidence="10">Formylaminopyrimidine amidohydrolase</fullName>
    </alternativeName>
    <alternativeName>
        <fullName evidence="8">Formylaminopyrimidine deformylase</fullName>
    </alternativeName>
</protein>
<dbReference type="SUPFAM" id="SSF48613">
    <property type="entry name" value="Heme oxygenase-like"/>
    <property type="match status" value="1"/>
</dbReference>
<feature type="binding site" evidence="12">
    <location>
        <position position="149"/>
    </location>
    <ligand>
        <name>substrate</name>
    </ligand>
</feature>
<reference evidence="14" key="1">
    <citation type="submission" date="2017-07" db="EMBL/GenBank/DDBJ databases">
        <title>Taro Niue Genome Assembly and Annotation.</title>
        <authorList>
            <person name="Atibalentja N."/>
            <person name="Keating K."/>
            <person name="Fields C.J."/>
        </authorList>
    </citation>
    <scope>NUCLEOTIDE SEQUENCE</scope>
    <source>
        <strain evidence="14">Niue_2</strain>
        <tissue evidence="14">Leaf</tissue>
    </source>
</reference>
<gene>
    <name evidence="14" type="ORF">Taro_024281</name>
</gene>
<dbReference type="EMBL" id="NMUH01001366">
    <property type="protein sequence ID" value="MQL91656.1"/>
    <property type="molecule type" value="Genomic_DNA"/>
</dbReference>
<proteinExistence type="inferred from homology"/>